<dbReference type="PANTHER" id="PTHR34978:SF3">
    <property type="entry name" value="SLR0241 PROTEIN"/>
    <property type="match status" value="1"/>
</dbReference>
<dbReference type="AlphaFoldDB" id="A0A923RLR6"/>
<keyword evidence="2" id="KW-0472">Membrane</keyword>
<protein>
    <recommendedName>
        <fullName evidence="3">Peptidase M56 domain-containing protein</fullName>
    </recommendedName>
</protein>
<feature type="transmembrane region" description="Helical" evidence="2">
    <location>
        <begin position="346"/>
        <end position="364"/>
    </location>
</feature>
<dbReference type="SUPFAM" id="SSF50985">
    <property type="entry name" value="RCC1/BLIP-II"/>
    <property type="match status" value="1"/>
</dbReference>
<evidence type="ECO:0000256" key="2">
    <source>
        <dbReference type="SAM" id="Phobius"/>
    </source>
</evidence>
<evidence type="ECO:0000313" key="4">
    <source>
        <dbReference type="EMBL" id="MBC5659499.1"/>
    </source>
</evidence>
<dbReference type="InterPro" id="IPR052173">
    <property type="entry name" value="Beta-lactam_resp_regulator"/>
</dbReference>
<dbReference type="RefSeq" id="WP_186871851.1">
    <property type="nucleotide sequence ID" value="NZ_JACOOR010000003.1"/>
</dbReference>
<feature type="transmembrane region" description="Helical" evidence="2">
    <location>
        <begin position="256"/>
        <end position="277"/>
    </location>
</feature>
<gene>
    <name evidence="4" type="ORF">H8S44_06915</name>
</gene>
<reference evidence="4" key="1">
    <citation type="submission" date="2020-08" db="EMBL/GenBank/DDBJ databases">
        <title>Genome public.</title>
        <authorList>
            <person name="Liu C."/>
            <person name="Sun Q."/>
        </authorList>
    </citation>
    <scope>NUCLEOTIDE SEQUENCE</scope>
    <source>
        <strain evidence="4">NSJ-68</strain>
    </source>
</reference>
<feature type="compositionally biased region" description="Basic and acidic residues" evidence="1">
    <location>
        <begin position="113"/>
        <end position="127"/>
    </location>
</feature>
<dbReference type="InterPro" id="IPR009091">
    <property type="entry name" value="RCC1/BLIP-II"/>
</dbReference>
<dbReference type="PANTHER" id="PTHR34978">
    <property type="entry name" value="POSSIBLE SENSOR-TRANSDUCER PROTEIN BLAR"/>
    <property type="match status" value="1"/>
</dbReference>
<organism evidence="4 5">
    <name type="scientific">Anaerosacchariphilus hominis</name>
    <dbReference type="NCBI Taxonomy" id="2763017"/>
    <lineage>
        <taxon>Bacteria</taxon>
        <taxon>Bacillati</taxon>
        <taxon>Bacillota</taxon>
        <taxon>Clostridia</taxon>
        <taxon>Lachnospirales</taxon>
        <taxon>Lachnospiraceae</taxon>
        <taxon>Anaerosacchariphilus</taxon>
    </lineage>
</organism>
<evidence type="ECO:0000256" key="1">
    <source>
        <dbReference type="SAM" id="MobiDB-lite"/>
    </source>
</evidence>
<dbReference type="Pfam" id="PF05569">
    <property type="entry name" value="Peptidase_M56"/>
    <property type="match status" value="1"/>
</dbReference>
<dbReference type="Gene3D" id="2.130.10.30">
    <property type="entry name" value="Regulator of chromosome condensation 1/beta-lactamase-inhibitor protein II"/>
    <property type="match status" value="2"/>
</dbReference>
<feature type="transmembrane region" description="Helical" evidence="2">
    <location>
        <begin position="40"/>
        <end position="57"/>
    </location>
</feature>
<dbReference type="CDD" id="cd07341">
    <property type="entry name" value="M56_BlaR1_MecR1_like"/>
    <property type="match status" value="1"/>
</dbReference>
<dbReference type="InterPro" id="IPR008756">
    <property type="entry name" value="Peptidase_M56"/>
</dbReference>
<evidence type="ECO:0000313" key="5">
    <source>
        <dbReference type="Proteomes" id="UP000649345"/>
    </source>
</evidence>
<accession>A0A923RLR6</accession>
<feature type="region of interest" description="Disordered" evidence="1">
    <location>
        <begin position="108"/>
        <end position="127"/>
    </location>
</feature>
<keyword evidence="5" id="KW-1185">Reference proteome</keyword>
<keyword evidence="2" id="KW-0812">Transmembrane</keyword>
<evidence type="ECO:0000259" key="3">
    <source>
        <dbReference type="Pfam" id="PF05569"/>
    </source>
</evidence>
<keyword evidence="2" id="KW-1133">Transmembrane helix</keyword>
<sequence length="722" mass="83810">MRESFIYALQNLLVLDALILILWLLDGRFSWKSGHLWRKWLWLLVCIRMLLPVEFHLEDLNQSWKGWQVQLEVETDDASRTDREAEEEIFLNGESTYAQMPSADTASVQSASEGDKEQAAVSEKNHISEEAKAEKQEAFSGFLWKQKTLILSGIWLLGFLVLLFYHILQYYLLRDFFFEDSRTCQDEKVTGLVRSWCRSYHIKKVPELLWKEQLPTPVTFGYFRKKLVFPPELFEEEEMPLVLRHELMHLKYRDSWYKAILLLVCDLYWFNPVFWVMKKLAFRDVEYVCDERVTREMKPEEKKQYGETILKAARYSTGKPAPALVPFALRKKDIKKRMNNLFVFRNWRGGFIPFLLALLGVGLLEMGITVSVKEIPVEAAAEQTPVNWEEEEVIAGTYPTDDLQALNRQKDAKSSYITDRFTGFNHYYIDENGTLWGTGENDSWQLGITKESDINNLDVTYTEPVKIAEHVVHVDANVNSTFVIWITEDGNLYGQGANTWGALRLPMKENEPWNPWLNLTMEPQLLMEHVTYASAGQECISVLTEDKKVWWWGRMQATTGTEGLGSLFAEEPRLMVENARYTVCGLATAAAIDEENRLWLWGCNVWGQCATEGEDYLEEPYMACTDVEMVWTDFLSTRQNVFDPAEWMGMNPYGSSEKDCIHSYTTFIRKTDGQMYACGMDLGAFVKSVKLFGDLYVENSERPEDYVRSYSPYFLPVEIIEE</sequence>
<feature type="transmembrane region" description="Helical" evidence="2">
    <location>
        <begin position="149"/>
        <end position="168"/>
    </location>
</feature>
<feature type="transmembrane region" description="Helical" evidence="2">
    <location>
        <begin position="7"/>
        <end position="25"/>
    </location>
</feature>
<feature type="domain" description="Peptidase M56" evidence="3">
    <location>
        <begin position="15"/>
        <end position="341"/>
    </location>
</feature>
<comment type="caution">
    <text evidence="4">The sequence shown here is derived from an EMBL/GenBank/DDBJ whole genome shotgun (WGS) entry which is preliminary data.</text>
</comment>
<proteinExistence type="predicted"/>
<dbReference type="Proteomes" id="UP000649345">
    <property type="component" value="Unassembled WGS sequence"/>
</dbReference>
<dbReference type="EMBL" id="JACOOR010000003">
    <property type="protein sequence ID" value="MBC5659499.1"/>
    <property type="molecule type" value="Genomic_DNA"/>
</dbReference>
<name>A0A923RLR6_9FIRM</name>